<organism evidence="4 7">
    <name type="scientific">Leptospira adleri</name>
    <dbReference type="NCBI Taxonomy" id="2023186"/>
    <lineage>
        <taxon>Bacteria</taxon>
        <taxon>Pseudomonadati</taxon>
        <taxon>Spirochaetota</taxon>
        <taxon>Spirochaetia</taxon>
        <taxon>Leptospirales</taxon>
        <taxon>Leptospiraceae</taxon>
        <taxon>Leptospira</taxon>
    </lineage>
</organism>
<gene>
    <name evidence="5" type="ORF">CH376_16465</name>
    <name evidence="4" type="ORF">CH380_02815</name>
</gene>
<evidence type="ECO:0000313" key="5">
    <source>
        <dbReference type="EMBL" id="PJZ60841.1"/>
    </source>
</evidence>
<evidence type="ECO:0000256" key="2">
    <source>
        <dbReference type="ARBA" id="ARBA00023235"/>
    </source>
</evidence>
<sequence length="247" mass="28258">MPKEHSNFRIFYQTDSFLFAEKPPGIPVHATKDSKRENFSDLLQIQLSLPFLRTVNRLDLDTSGLVFFCKDPEKNKEADLILKSSVKIYLCIVVGILPEDNFTEICYLKDGNKKVRKVFSGGDKAVTEFVVLKRNPKENFSVLLAKLHTGRRHQIRFHLSEKGYPIVGDRVYGVSEKSSLGDTRRDLQTKRKTIPGSQRSLLHALGVSFQEKEGLEQRILCPPPEDFRKFLDGVSIDPSLFSRFQIK</sequence>
<dbReference type="Proteomes" id="UP000232149">
    <property type="component" value="Unassembled WGS sequence"/>
</dbReference>
<keyword evidence="6" id="KW-1185">Reference proteome</keyword>
<dbReference type="Proteomes" id="UP000232188">
    <property type="component" value="Unassembled WGS sequence"/>
</dbReference>
<name>A0A2M9YT24_9LEPT</name>
<dbReference type="RefSeq" id="WP_100784201.1">
    <property type="nucleotide sequence ID" value="NZ_NPDU01000048.1"/>
</dbReference>
<dbReference type="EMBL" id="NPDV01000002">
    <property type="protein sequence ID" value="PJZ54666.1"/>
    <property type="molecule type" value="Genomic_DNA"/>
</dbReference>
<dbReference type="PANTHER" id="PTHR21600:SF44">
    <property type="entry name" value="RIBOSOMAL LARGE SUBUNIT PSEUDOURIDINE SYNTHASE D"/>
    <property type="match status" value="1"/>
</dbReference>
<reference evidence="6 7" key="1">
    <citation type="submission" date="2017-07" db="EMBL/GenBank/DDBJ databases">
        <title>Leptospira spp. isolated from tropical soils.</title>
        <authorList>
            <person name="Thibeaux R."/>
            <person name="Iraola G."/>
            <person name="Ferres I."/>
            <person name="Bierque E."/>
            <person name="Girault D."/>
            <person name="Soupe-Gilbert M.-E."/>
            <person name="Picardeau M."/>
            <person name="Goarant C."/>
        </authorList>
    </citation>
    <scope>NUCLEOTIDE SEQUENCE [LARGE SCALE GENOMIC DNA]</scope>
    <source>
        <strain evidence="4 7">FH2-B-C1</strain>
        <strain evidence="5 6">FH2-B-D1</strain>
    </source>
</reference>
<dbReference type="GO" id="GO:0140098">
    <property type="term" value="F:catalytic activity, acting on RNA"/>
    <property type="evidence" value="ECO:0007669"/>
    <property type="project" value="UniProtKB-ARBA"/>
</dbReference>
<dbReference type="GO" id="GO:0003723">
    <property type="term" value="F:RNA binding"/>
    <property type="evidence" value="ECO:0007669"/>
    <property type="project" value="InterPro"/>
</dbReference>
<dbReference type="InterPro" id="IPR020103">
    <property type="entry name" value="PsdUridine_synth_cat_dom_sf"/>
</dbReference>
<evidence type="ECO:0000259" key="3">
    <source>
        <dbReference type="Pfam" id="PF00849"/>
    </source>
</evidence>
<accession>A0A2M9YT24</accession>
<comment type="caution">
    <text evidence="4">The sequence shown here is derived from an EMBL/GenBank/DDBJ whole genome shotgun (WGS) entry which is preliminary data.</text>
</comment>
<protein>
    <submittedName>
        <fullName evidence="4">RNA pseudouridine synthase</fullName>
    </submittedName>
</protein>
<dbReference type="EMBL" id="NPDU01000048">
    <property type="protein sequence ID" value="PJZ60841.1"/>
    <property type="molecule type" value="Genomic_DNA"/>
</dbReference>
<comment type="similarity">
    <text evidence="1">Belongs to the pseudouridine synthase RluA family.</text>
</comment>
<keyword evidence="2" id="KW-0413">Isomerase</keyword>
<proteinExistence type="inferred from homology"/>
<dbReference type="InterPro" id="IPR006224">
    <property type="entry name" value="PsdUridine_synth_RluA-like_CS"/>
</dbReference>
<feature type="domain" description="Pseudouridine synthase RsuA/RluA-like" evidence="3">
    <location>
        <begin position="17"/>
        <end position="160"/>
    </location>
</feature>
<dbReference type="InterPro" id="IPR006145">
    <property type="entry name" value="PsdUridine_synth_RsuA/RluA"/>
</dbReference>
<dbReference type="GO" id="GO:0000455">
    <property type="term" value="P:enzyme-directed rRNA pseudouridine synthesis"/>
    <property type="evidence" value="ECO:0007669"/>
    <property type="project" value="TreeGrafter"/>
</dbReference>
<dbReference type="Gene3D" id="3.30.2350.10">
    <property type="entry name" value="Pseudouridine synthase"/>
    <property type="match status" value="1"/>
</dbReference>
<evidence type="ECO:0000313" key="4">
    <source>
        <dbReference type="EMBL" id="PJZ54666.1"/>
    </source>
</evidence>
<dbReference type="PROSITE" id="PS01129">
    <property type="entry name" value="PSI_RLU"/>
    <property type="match status" value="1"/>
</dbReference>
<dbReference type="Pfam" id="PF00849">
    <property type="entry name" value="PseudoU_synth_2"/>
    <property type="match status" value="1"/>
</dbReference>
<evidence type="ECO:0000313" key="7">
    <source>
        <dbReference type="Proteomes" id="UP000232188"/>
    </source>
</evidence>
<dbReference type="GO" id="GO:0009982">
    <property type="term" value="F:pseudouridine synthase activity"/>
    <property type="evidence" value="ECO:0007669"/>
    <property type="project" value="InterPro"/>
</dbReference>
<dbReference type="PANTHER" id="PTHR21600">
    <property type="entry name" value="MITOCHONDRIAL RNA PSEUDOURIDINE SYNTHASE"/>
    <property type="match status" value="1"/>
</dbReference>
<evidence type="ECO:0000313" key="6">
    <source>
        <dbReference type="Proteomes" id="UP000232149"/>
    </source>
</evidence>
<dbReference type="SUPFAM" id="SSF55120">
    <property type="entry name" value="Pseudouridine synthase"/>
    <property type="match status" value="1"/>
</dbReference>
<dbReference type="AlphaFoldDB" id="A0A2M9YT24"/>
<dbReference type="InterPro" id="IPR050188">
    <property type="entry name" value="RluA_PseudoU_synthase"/>
</dbReference>
<dbReference type="CDD" id="cd02869">
    <property type="entry name" value="PseudoU_synth_RluA_like"/>
    <property type="match status" value="1"/>
</dbReference>
<evidence type="ECO:0000256" key="1">
    <source>
        <dbReference type="ARBA" id="ARBA00010876"/>
    </source>
</evidence>